<gene>
    <name evidence="1" type="ORF">Ana3638_08785</name>
</gene>
<name>A0A6P1TLG1_9FIRM</name>
<dbReference type="InterPro" id="IPR008183">
    <property type="entry name" value="Aldose_1/G6P_1-epimerase"/>
</dbReference>
<dbReference type="AlphaFoldDB" id="A0A6P1TLG1"/>
<dbReference type="GO" id="GO:0005975">
    <property type="term" value="P:carbohydrate metabolic process"/>
    <property type="evidence" value="ECO:0007669"/>
    <property type="project" value="InterPro"/>
</dbReference>
<dbReference type="CDD" id="cd09024">
    <property type="entry name" value="Aldose_epim_lacX"/>
    <property type="match status" value="1"/>
</dbReference>
<dbReference type="Proteomes" id="UP000464314">
    <property type="component" value="Chromosome"/>
</dbReference>
<dbReference type="InterPro" id="IPR037481">
    <property type="entry name" value="LacX"/>
</dbReference>
<dbReference type="GO" id="GO:0030246">
    <property type="term" value="F:carbohydrate binding"/>
    <property type="evidence" value="ECO:0007669"/>
    <property type="project" value="InterPro"/>
</dbReference>
<evidence type="ECO:0000313" key="1">
    <source>
        <dbReference type="EMBL" id="QHQ60851.1"/>
    </source>
</evidence>
<reference evidence="1 2" key="1">
    <citation type="submission" date="2020-01" db="EMBL/GenBank/DDBJ databases">
        <title>Genome analysis of Anaerocolumna sp. CBA3638.</title>
        <authorList>
            <person name="Kim J."/>
            <person name="Roh S.W."/>
        </authorList>
    </citation>
    <scope>NUCLEOTIDE SEQUENCE [LARGE SCALE GENOMIC DNA]</scope>
    <source>
        <strain evidence="1 2">CBA3638</strain>
    </source>
</reference>
<sequence>MQYFLKNDKITVKFDTLGGGIVSIKDSEGLEYLWQGDPAFWSGQAPVMFPICGSIRDKKAVIGDGLSCTMERHGIVRKLEFTYVGQTDDSITFSIRSNEELKSRFPYDFELQITYMLKDKTITTSFNVFNRNSIPMPFFIGGHPGFNCPLLPGEKFEDYIVEFEKPEVALCPESIPATGLINVDNRLPVLNNESVLPLKHSYFSVDALIFDQLKSRSVKLTNPGTGKGIKVDFEGFDYFILWSSSNNGPFVALEPWTGISTCNDESDIFEEKRGVKILPPNQSTVLAFDITIL</sequence>
<proteinExistence type="predicted"/>
<dbReference type="KEGG" id="anr:Ana3638_08785"/>
<keyword evidence="2" id="KW-1185">Reference proteome</keyword>
<dbReference type="RefSeq" id="WP_161837681.1">
    <property type="nucleotide sequence ID" value="NZ_CP048000.1"/>
</dbReference>
<dbReference type="EMBL" id="CP048000">
    <property type="protein sequence ID" value="QHQ60851.1"/>
    <property type="molecule type" value="Genomic_DNA"/>
</dbReference>
<dbReference type="Pfam" id="PF01263">
    <property type="entry name" value="Aldose_epim"/>
    <property type="match status" value="1"/>
</dbReference>
<dbReference type="GO" id="GO:0016853">
    <property type="term" value="F:isomerase activity"/>
    <property type="evidence" value="ECO:0007669"/>
    <property type="project" value="InterPro"/>
</dbReference>
<dbReference type="Gene3D" id="2.70.98.10">
    <property type="match status" value="1"/>
</dbReference>
<dbReference type="InterPro" id="IPR014718">
    <property type="entry name" value="GH-type_carb-bd"/>
</dbReference>
<organism evidence="1 2">
    <name type="scientific">Anaerocolumna sedimenticola</name>
    <dbReference type="NCBI Taxonomy" id="2696063"/>
    <lineage>
        <taxon>Bacteria</taxon>
        <taxon>Bacillati</taxon>
        <taxon>Bacillota</taxon>
        <taxon>Clostridia</taxon>
        <taxon>Lachnospirales</taxon>
        <taxon>Lachnospiraceae</taxon>
        <taxon>Anaerocolumna</taxon>
    </lineage>
</organism>
<accession>A0A6P1TLG1</accession>
<protein>
    <submittedName>
        <fullName evidence="1">Aldose 1-epimerase family protein</fullName>
    </submittedName>
</protein>
<dbReference type="InterPro" id="IPR011013">
    <property type="entry name" value="Gal_mutarotase_sf_dom"/>
</dbReference>
<evidence type="ECO:0000313" key="2">
    <source>
        <dbReference type="Proteomes" id="UP000464314"/>
    </source>
</evidence>
<dbReference type="SUPFAM" id="SSF74650">
    <property type="entry name" value="Galactose mutarotase-like"/>
    <property type="match status" value="1"/>
</dbReference>